<name>A0A6G1P881_CHAAH</name>
<evidence type="ECO:0000313" key="1">
    <source>
        <dbReference type="EMBL" id="KAF3686403.1"/>
    </source>
</evidence>
<dbReference type="Proteomes" id="UP000503349">
    <property type="component" value="Chromosome 2"/>
</dbReference>
<dbReference type="Pfam" id="PF23670">
    <property type="entry name" value="PIGBOS1"/>
    <property type="match status" value="1"/>
</dbReference>
<reference evidence="1 2" key="1">
    <citation type="submission" date="2019-02" db="EMBL/GenBank/DDBJ databases">
        <title>Opniocepnalus argus genome.</title>
        <authorList>
            <person name="Zhou C."/>
            <person name="Xiao S."/>
        </authorList>
    </citation>
    <scope>NUCLEOTIDE SEQUENCE [LARGE SCALE GENOMIC DNA]</scope>
    <source>
        <strain evidence="1">OARG1902GOOAL</strain>
        <tissue evidence="1">Muscle</tissue>
    </source>
</reference>
<dbReference type="EMBL" id="CM015713">
    <property type="protein sequence ID" value="KAF3686403.1"/>
    <property type="molecule type" value="Genomic_DNA"/>
</dbReference>
<reference evidence="2" key="2">
    <citation type="submission" date="2019-02" db="EMBL/GenBank/DDBJ databases">
        <title>Opniocepnalus argus Var Kimnra genome.</title>
        <authorList>
            <person name="Zhou C."/>
            <person name="Xiao S."/>
        </authorList>
    </citation>
    <scope>NUCLEOTIDE SEQUENCE [LARGE SCALE GENOMIC DNA]</scope>
</reference>
<dbReference type="OrthoDB" id="9899861at2759"/>
<dbReference type="InterPro" id="IPR057394">
    <property type="entry name" value="PIGBOS1"/>
</dbReference>
<gene>
    <name evidence="1" type="ORF">EXN66_Car002075</name>
</gene>
<evidence type="ECO:0000313" key="2">
    <source>
        <dbReference type="Proteomes" id="UP000503349"/>
    </source>
</evidence>
<organism evidence="1 2">
    <name type="scientific">Channa argus</name>
    <name type="common">Northern snakehead</name>
    <name type="synonym">Ophicephalus argus</name>
    <dbReference type="NCBI Taxonomy" id="215402"/>
    <lineage>
        <taxon>Eukaryota</taxon>
        <taxon>Metazoa</taxon>
        <taxon>Chordata</taxon>
        <taxon>Craniata</taxon>
        <taxon>Vertebrata</taxon>
        <taxon>Euteleostomi</taxon>
        <taxon>Actinopterygii</taxon>
        <taxon>Neopterygii</taxon>
        <taxon>Teleostei</taxon>
        <taxon>Neoteleostei</taxon>
        <taxon>Acanthomorphata</taxon>
        <taxon>Anabantaria</taxon>
        <taxon>Anabantiformes</taxon>
        <taxon>Channoidei</taxon>
        <taxon>Channidae</taxon>
        <taxon>Channa</taxon>
    </lineage>
</organism>
<accession>A0A6G1P881</accession>
<keyword evidence="2" id="KW-1185">Reference proteome</keyword>
<protein>
    <submittedName>
        <fullName evidence="1">Protein PIGBOS1</fullName>
    </submittedName>
</protein>
<proteinExistence type="predicted"/>
<dbReference type="AlphaFoldDB" id="A0A6G1P881"/>
<sequence>MFRRRIPLTQMAFATLLGVAGGFYIYRPYFEPLSKALGHQHQDVPKEENVRDRNN</sequence>